<dbReference type="GO" id="GO:0015936">
    <property type="term" value="P:coenzyme A metabolic process"/>
    <property type="evidence" value="ECO:0007669"/>
    <property type="project" value="InterPro"/>
</dbReference>
<dbReference type="InterPro" id="IPR006094">
    <property type="entry name" value="Oxid_FAD_bind_N"/>
</dbReference>
<proteinExistence type="inferred from homology"/>
<dbReference type="GO" id="GO:0004420">
    <property type="term" value="F:hydroxymethylglutaryl-CoA reductase (NADPH) activity"/>
    <property type="evidence" value="ECO:0007669"/>
    <property type="project" value="InterPro"/>
</dbReference>
<dbReference type="Gene3D" id="3.40.462.20">
    <property type="match status" value="1"/>
</dbReference>
<evidence type="ECO:0000313" key="7">
    <source>
        <dbReference type="EMBL" id="MDV6311156.1"/>
    </source>
</evidence>
<keyword evidence="5" id="KW-0560">Oxidoreductase</keyword>
<evidence type="ECO:0000313" key="8">
    <source>
        <dbReference type="Proteomes" id="UP001185922"/>
    </source>
</evidence>
<evidence type="ECO:0000256" key="2">
    <source>
        <dbReference type="ARBA" id="ARBA00005466"/>
    </source>
</evidence>
<dbReference type="PROSITE" id="PS51387">
    <property type="entry name" value="FAD_PCMH"/>
    <property type="match status" value="1"/>
</dbReference>
<dbReference type="PANTHER" id="PTHR42973:SF39">
    <property type="entry name" value="FAD-BINDING PCMH-TYPE DOMAIN-CONTAINING PROTEIN"/>
    <property type="match status" value="1"/>
</dbReference>
<dbReference type="Gene3D" id="3.30.43.10">
    <property type="entry name" value="Uridine Diphospho-n-acetylenolpyruvylglucosamine Reductase, domain 2"/>
    <property type="match status" value="1"/>
</dbReference>
<accession>A0AAE4R5B6</accession>
<dbReference type="InterPro" id="IPR050416">
    <property type="entry name" value="FAD-linked_Oxidoreductase"/>
</dbReference>
<dbReference type="RefSeq" id="WP_191834492.1">
    <property type="nucleotide sequence ID" value="NZ_CP096596.1"/>
</dbReference>
<feature type="domain" description="FAD-binding PCMH-type" evidence="6">
    <location>
        <begin position="44"/>
        <end position="213"/>
    </location>
</feature>
<keyword evidence="4" id="KW-0274">FAD</keyword>
<dbReference type="InterPro" id="IPR016169">
    <property type="entry name" value="FAD-bd_PCMH_sub2"/>
</dbReference>
<keyword evidence="3" id="KW-0285">Flavoprotein</keyword>
<gene>
    <name evidence="7" type="ORF">R3Q15_04460</name>
</gene>
<dbReference type="InterPro" id="IPR016167">
    <property type="entry name" value="FAD-bd_PCMH_sub1"/>
</dbReference>
<sequence>MNTPITSEPIDFADIDALATTVAGPVLTAADEGYTAELTGFNLVATPAAQVVVGATTAEDVAAAVRYARSNGLRVGVRATGHGAPIEGRGTVVVTTSRMTEIVVDPVAKTARVGAGVRWRDLAAVTAPHGLTGIVGSSSSVGVVGYHLGGGLSPLGRRFGWAADHVRSIELVTADGIIRTVDPSAGSDLYWAILGGRDGFGIVTAIEFELFELPTVYGGGIFFAGSAAADVLHAWREWAPTLPDEAGTSVAILRLPPDPNLPAPLQGQLAVHVRYTHTGDPATAAALLAPMRSAGPILLENIDVLPTAALDAVHMDPPGPMPSAERGSLLSEFPASAVDALLEAAGPQVASPLAIVEVRLMGGALQRPQRVPNAVAGRYGAFNVIAIGVPAGPLGAQVGAHLSAVTAALAPWSCGALLNFCGLGAAERAGMWTPEQQMRLETIRRRQDPTGVLRVDDPSFVG</sequence>
<dbReference type="EMBL" id="JAWLKH010000003">
    <property type="protein sequence ID" value="MDV6311156.1"/>
    <property type="molecule type" value="Genomic_DNA"/>
</dbReference>
<dbReference type="InterPro" id="IPR002202">
    <property type="entry name" value="HMG_CoA_Rdtase"/>
</dbReference>
<comment type="caution">
    <text evidence="7">The sequence shown here is derived from an EMBL/GenBank/DDBJ whole genome shotgun (WGS) entry which is preliminary data.</text>
</comment>
<dbReference type="GO" id="GO:0071949">
    <property type="term" value="F:FAD binding"/>
    <property type="evidence" value="ECO:0007669"/>
    <property type="project" value="InterPro"/>
</dbReference>
<dbReference type="InterPro" id="IPR036318">
    <property type="entry name" value="FAD-bd_PCMH-like_sf"/>
</dbReference>
<dbReference type="PROSITE" id="PS50065">
    <property type="entry name" value="HMG_COA_REDUCTASE_4"/>
    <property type="match status" value="1"/>
</dbReference>
<evidence type="ECO:0000256" key="3">
    <source>
        <dbReference type="ARBA" id="ARBA00022630"/>
    </source>
</evidence>
<evidence type="ECO:0000259" key="6">
    <source>
        <dbReference type="PROSITE" id="PS51387"/>
    </source>
</evidence>
<dbReference type="Pfam" id="PF01565">
    <property type="entry name" value="FAD_binding_4"/>
    <property type="match status" value="1"/>
</dbReference>
<comment type="cofactor">
    <cofactor evidence="1">
        <name>FAD</name>
        <dbReference type="ChEBI" id="CHEBI:57692"/>
    </cofactor>
</comment>
<protein>
    <submittedName>
        <fullName evidence="7">FAD-binding oxidoreductase</fullName>
    </submittedName>
</protein>
<comment type="similarity">
    <text evidence="2">Belongs to the oxygen-dependent FAD-linked oxidoreductase family.</text>
</comment>
<organism evidence="7 8">
    <name type="scientific">Gordonia amicalis</name>
    <dbReference type="NCBI Taxonomy" id="89053"/>
    <lineage>
        <taxon>Bacteria</taxon>
        <taxon>Bacillati</taxon>
        <taxon>Actinomycetota</taxon>
        <taxon>Actinomycetes</taxon>
        <taxon>Mycobacteriales</taxon>
        <taxon>Gordoniaceae</taxon>
        <taxon>Gordonia</taxon>
    </lineage>
</organism>
<dbReference type="AlphaFoldDB" id="A0AAE4R5B6"/>
<name>A0AAE4R5B6_9ACTN</name>
<dbReference type="Gene3D" id="3.30.465.10">
    <property type="match status" value="1"/>
</dbReference>
<dbReference type="PANTHER" id="PTHR42973">
    <property type="entry name" value="BINDING OXIDOREDUCTASE, PUTATIVE (AFU_ORTHOLOGUE AFUA_1G17690)-RELATED"/>
    <property type="match status" value="1"/>
</dbReference>
<dbReference type="InterPro" id="IPR016166">
    <property type="entry name" value="FAD-bd_PCMH"/>
</dbReference>
<evidence type="ECO:0000256" key="4">
    <source>
        <dbReference type="ARBA" id="ARBA00022827"/>
    </source>
</evidence>
<dbReference type="Proteomes" id="UP001185922">
    <property type="component" value="Unassembled WGS sequence"/>
</dbReference>
<dbReference type="SUPFAM" id="SSF56176">
    <property type="entry name" value="FAD-binding/transporter-associated domain-like"/>
    <property type="match status" value="1"/>
</dbReference>
<reference evidence="7" key="1">
    <citation type="submission" date="2023-10" db="EMBL/GenBank/DDBJ databases">
        <title>Development of a sustainable strategy for remediation of hydrocarbon-contaminated territories based on the waste exchange concept.</title>
        <authorList>
            <person name="Krivoruchko A."/>
        </authorList>
    </citation>
    <scope>NUCLEOTIDE SEQUENCE</scope>
    <source>
        <strain evidence="7">IEGM 1279</strain>
    </source>
</reference>
<evidence type="ECO:0000256" key="1">
    <source>
        <dbReference type="ARBA" id="ARBA00001974"/>
    </source>
</evidence>
<evidence type="ECO:0000256" key="5">
    <source>
        <dbReference type="ARBA" id="ARBA00023002"/>
    </source>
</evidence>